<comment type="similarity">
    <text evidence="3">Belongs to the cyclophilin-type PPIase family.</text>
</comment>
<dbReference type="OrthoDB" id="9807797at2"/>
<comment type="catalytic activity">
    <reaction evidence="3">
        <text>[protein]-peptidylproline (omega=180) = [protein]-peptidylproline (omega=0)</text>
        <dbReference type="Rhea" id="RHEA:16237"/>
        <dbReference type="Rhea" id="RHEA-COMP:10747"/>
        <dbReference type="Rhea" id="RHEA-COMP:10748"/>
        <dbReference type="ChEBI" id="CHEBI:83833"/>
        <dbReference type="ChEBI" id="CHEBI:83834"/>
        <dbReference type="EC" id="5.2.1.8"/>
    </reaction>
</comment>
<dbReference type="InterPro" id="IPR029000">
    <property type="entry name" value="Cyclophilin-like_dom_sf"/>
</dbReference>
<evidence type="ECO:0000259" key="4">
    <source>
        <dbReference type="PROSITE" id="PS50072"/>
    </source>
</evidence>
<dbReference type="eggNOG" id="COG0652">
    <property type="taxonomic scope" value="Bacteria"/>
</dbReference>
<dbReference type="PROSITE" id="PS50072">
    <property type="entry name" value="CSA_PPIASE_2"/>
    <property type="match status" value="1"/>
</dbReference>
<dbReference type="PRINTS" id="PR00153">
    <property type="entry name" value="CSAPPISMRASE"/>
</dbReference>
<dbReference type="STRING" id="517418.Ctha_1659"/>
<keyword evidence="2 3" id="KW-0413">Isomerase</keyword>
<dbReference type="InterPro" id="IPR002130">
    <property type="entry name" value="Cyclophilin-type_PPIase_dom"/>
</dbReference>
<feature type="chain" id="PRO_5006522274" description="Peptidyl-prolyl cis-trans isomerase" evidence="3">
    <location>
        <begin position="25"/>
        <end position="201"/>
    </location>
</feature>
<evidence type="ECO:0000256" key="2">
    <source>
        <dbReference type="ARBA" id="ARBA00023235"/>
    </source>
</evidence>
<proteinExistence type="inferred from homology"/>
<sequence length="201" mass="22520">MQRQRILVFFAPLLVALLIGSACNGKKSEAEKAAALQDTTAQFVIETPYGEMVIELFQDTPKHRDNFIKLQTDGFYDGLYFHRVVPGVVIQGGDPLSRDRKNRQLHGSGGPGYTIPAEIKHQHLRGTLGAARQDDEKNPNRESSGSQFFINLTHNYYYDSTFTAFGKVVQGMEVADKIAKVPRDALENPLEAIPMEIRRLN</sequence>
<organism evidence="5 6">
    <name type="scientific">Chloroherpeton thalassium (strain ATCC 35110 / GB-78)</name>
    <dbReference type="NCBI Taxonomy" id="517418"/>
    <lineage>
        <taxon>Bacteria</taxon>
        <taxon>Pseudomonadati</taxon>
        <taxon>Chlorobiota</taxon>
        <taxon>Chlorobiia</taxon>
        <taxon>Chlorobiales</taxon>
        <taxon>Chloroherpetonaceae</taxon>
        <taxon>Chloroherpeton</taxon>
    </lineage>
</organism>
<dbReference type="RefSeq" id="WP_012500201.1">
    <property type="nucleotide sequence ID" value="NC_011026.1"/>
</dbReference>
<evidence type="ECO:0000256" key="3">
    <source>
        <dbReference type="RuleBase" id="RU363019"/>
    </source>
</evidence>
<dbReference type="HOGENOM" id="CLU_012062_16_0_10"/>
<dbReference type="EMBL" id="CP001100">
    <property type="protein sequence ID" value="ACF14117.1"/>
    <property type="molecule type" value="Genomic_DNA"/>
</dbReference>
<dbReference type="Gene3D" id="2.40.100.10">
    <property type="entry name" value="Cyclophilin-like"/>
    <property type="match status" value="1"/>
</dbReference>
<accession>B3QSS0</accession>
<evidence type="ECO:0000256" key="1">
    <source>
        <dbReference type="ARBA" id="ARBA00023110"/>
    </source>
</evidence>
<name>B3QSS0_CHLT3</name>
<keyword evidence="1 3" id="KW-0697">Rotamase</keyword>
<dbReference type="PROSITE" id="PS51257">
    <property type="entry name" value="PROKAR_LIPOPROTEIN"/>
    <property type="match status" value="1"/>
</dbReference>
<dbReference type="Pfam" id="PF00160">
    <property type="entry name" value="Pro_isomerase"/>
    <property type="match status" value="1"/>
</dbReference>
<reference evidence="5 6" key="1">
    <citation type="submission" date="2008-06" db="EMBL/GenBank/DDBJ databases">
        <title>Complete sequence of Chloroherpeton thalassium ATCC 35110.</title>
        <authorList>
            <consortium name="US DOE Joint Genome Institute"/>
            <person name="Lucas S."/>
            <person name="Copeland A."/>
            <person name="Lapidus A."/>
            <person name="Glavina del Rio T."/>
            <person name="Dalin E."/>
            <person name="Tice H."/>
            <person name="Bruce D."/>
            <person name="Goodwin L."/>
            <person name="Pitluck S."/>
            <person name="Schmutz J."/>
            <person name="Larimer F."/>
            <person name="Land M."/>
            <person name="Hauser L."/>
            <person name="Kyrpides N."/>
            <person name="Mikhailova N."/>
            <person name="Liu Z."/>
            <person name="Li T."/>
            <person name="Zhao F."/>
            <person name="Overmann J."/>
            <person name="Bryant D.A."/>
            <person name="Richardson P."/>
        </authorList>
    </citation>
    <scope>NUCLEOTIDE SEQUENCE [LARGE SCALE GENOMIC DNA]</scope>
    <source>
        <strain evidence="6">ATCC 35110 / GB-78</strain>
    </source>
</reference>
<dbReference type="PANTHER" id="PTHR45625">
    <property type="entry name" value="PEPTIDYL-PROLYL CIS-TRANS ISOMERASE-RELATED"/>
    <property type="match status" value="1"/>
</dbReference>
<dbReference type="InterPro" id="IPR044666">
    <property type="entry name" value="Cyclophilin_A-like"/>
</dbReference>
<comment type="function">
    <text evidence="3">PPIases accelerate the folding of proteins. It catalyzes the cis-trans isomerization of proline imidic peptide bonds in oligopeptides.</text>
</comment>
<keyword evidence="6" id="KW-1185">Reference proteome</keyword>
<protein>
    <recommendedName>
        <fullName evidence="3">Peptidyl-prolyl cis-trans isomerase</fullName>
        <shortName evidence="3">PPIase</shortName>
        <ecNumber evidence="3">5.2.1.8</ecNumber>
    </recommendedName>
</protein>
<gene>
    <name evidence="5" type="ordered locus">Ctha_1659</name>
</gene>
<evidence type="ECO:0000313" key="5">
    <source>
        <dbReference type="EMBL" id="ACF14117.1"/>
    </source>
</evidence>
<dbReference type="GO" id="GO:0003755">
    <property type="term" value="F:peptidyl-prolyl cis-trans isomerase activity"/>
    <property type="evidence" value="ECO:0007669"/>
    <property type="project" value="UniProtKB-UniRule"/>
</dbReference>
<dbReference type="EC" id="5.2.1.8" evidence="3"/>
<feature type="domain" description="PPIase cyclophilin-type" evidence="4">
    <location>
        <begin position="46"/>
        <end position="193"/>
    </location>
</feature>
<keyword evidence="3" id="KW-0732">Signal</keyword>
<dbReference type="KEGG" id="cts:Ctha_1659"/>
<dbReference type="Proteomes" id="UP000001208">
    <property type="component" value="Chromosome"/>
</dbReference>
<feature type="signal peptide" evidence="3">
    <location>
        <begin position="1"/>
        <end position="24"/>
    </location>
</feature>
<evidence type="ECO:0000313" key="6">
    <source>
        <dbReference type="Proteomes" id="UP000001208"/>
    </source>
</evidence>
<dbReference type="PANTHER" id="PTHR45625:SF4">
    <property type="entry name" value="PEPTIDYLPROLYL ISOMERASE DOMAIN AND WD REPEAT-CONTAINING PROTEIN 1"/>
    <property type="match status" value="1"/>
</dbReference>
<dbReference type="AlphaFoldDB" id="B3QSS0"/>
<dbReference type="SUPFAM" id="SSF50891">
    <property type="entry name" value="Cyclophilin-like"/>
    <property type="match status" value="1"/>
</dbReference>
<dbReference type="CDD" id="cd00317">
    <property type="entry name" value="cyclophilin"/>
    <property type="match status" value="1"/>
</dbReference>